<sequence>MHEFHAILRVLIVGLILGAGLPALFAIGMRAYTLGETTQADGTMTGRPNPVGRVVGWGVFALVAIIVAIGLLWVCHNTIKYYTGVDLFPFIHAAK</sequence>
<keyword evidence="1" id="KW-1133">Transmembrane helix</keyword>
<organism evidence="2 3">
    <name type="scientific">Gordonia jinhuaensis</name>
    <dbReference type="NCBI Taxonomy" id="1517702"/>
    <lineage>
        <taxon>Bacteria</taxon>
        <taxon>Bacillati</taxon>
        <taxon>Actinomycetota</taxon>
        <taxon>Actinomycetes</taxon>
        <taxon>Mycobacteriales</taxon>
        <taxon>Gordoniaceae</taxon>
        <taxon>Gordonia</taxon>
    </lineage>
</organism>
<proteinExistence type="predicted"/>
<comment type="caution">
    <text evidence="2">The sequence shown here is derived from an EMBL/GenBank/DDBJ whole genome shotgun (WGS) entry which is preliminary data.</text>
</comment>
<reference evidence="2" key="2">
    <citation type="submission" date="2020-09" db="EMBL/GenBank/DDBJ databases">
        <authorList>
            <person name="Sun Q."/>
            <person name="Zhou Y."/>
        </authorList>
    </citation>
    <scope>NUCLEOTIDE SEQUENCE</scope>
    <source>
        <strain evidence="2">CGMCC 1.12827</strain>
    </source>
</reference>
<evidence type="ECO:0008006" key="4">
    <source>
        <dbReference type="Google" id="ProtNLM"/>
    </source>
</evidence>
<keyword evidence="3" id="KW-1185">Reference proteome</keyword>
<dbReference type="AlphaFoldDB" id="A0A916WQT6"/>
<evidence type="ECO:0000313" key="2">
    <source>
        <dbReference type="EMBL" id="GGB21785.1"/>
    </source>
</evidence>
<dbReference type="RefSeq" id="WP_188585224.1">
    <property type="nucleotide sequence ID" value="NZ_BMGC01000003.1"/>
</dbReference>
<reference evidence="2" key="1">
    <citation type="journal article" date="2014" name="Int. J. Syst. Evol. Microbiol.">
        <title>Complete genome sequence of Corynebacterium casei LMG S-19264T (=DSM 44701T), isolated from a smear-ripened cheese.</title>
        <authorList>
            <consortium name="US DOE Joint Genome Institute (JGI-PGF)"/>
            <person name="Walter F."/>
            <person name="Albersmeier A."/>
            <person name="Kalinowski J."/>
            <person name="Ruckert C."/>
        </authorList>
    </citation>
    <scope>NUCLEOTIDE SEQUENCE</scope>
    <source>
        <strain evidence="2">CGMCC 1.12827</strain>
    </source>
</reference>
<accession>A0A916WQT6</accession>
<evidence type="ECO:0000313" key="3">
    <source>
        <dbReference type="Proteomes" id="UP000621454"/>
    </source>
</evidence>
<gene>
    <name evidence="2" type="ORF">GCM10011489_07470</name>
</gene>
<dbReference type="EMBL" id="BMGC01000003">
    <property type="protein sequence ID" value="GGB21785.1"/>
    <property type="molecule type" value="Genomic_DNA"/>
</dbReference>
<name>A0A916WQT6_9ACTN</name>
<dbReference type="Proteomes" id="UP000621454">
    <property type="component" value="Unassembled WGS sequence"/>
</dbReference>
<keyword evidence="1" id="KW-0472">Membrane</keyword>
<keyword evidence="1" id="KW-0812">Transmembrane</keyword>
<evidence type="ECO:0000256" key="1">
    <source>
        <dbReference type="SAM" id="Phobius"/>
    </source>
</evidence>
<protein>
    <recommendedName>
        <fullName evidence="4">Transmembrane protein</fullName>
    </recommendedName>
</protein>
<feature type="transmembrane region" description="Helical" evidence="1">
    <location>
        <begin position="7"/>
        <end position="34"/>
    </location>
</feature>
<feature type="transmembrane region" description="Helical" evidence="1">
    <location>
        <begin position="54"/>
        <end position="74"/>
    </location>
</feature>